<proteinExistence type="predicted"/>
<dbReference type="OrthoDB" id="2610860at2759"/>
<dbReference type="AlphaFoldDB" id="A0A9P5N8K5"/>
<feature type="compositionally biased region" description="Acidic residues" evidence="1">
    <location>
        <begin position="211"/>
        <end position="220"/>
    </location>
</feature>
<dbReference type="Proteomes" id="UP000724874">
    <property type="component" value="Unassembled WGS sequence"/>
</dbReference>
<reference evidence="2" key="1">
    <citation type="submission" date="2020-11" db="EMBL/GenBank/DDBJ databases">
        <authorList>
            <consortium name="DOE Joint Genome Institute"/>
            <person name="Ahrendt S."/>
            <person name="Riley R."/>
            <person name="Andreopoulos W."/>
            <person name="LaButti K."/>
            <person name="Pangilinan J."/>
            <person name="Ruiz-duenas F.J."/>
            <person name="Barrasa J.M."/>
            <person name="Sanchez-Garcia M."/>
            <person name="Camarero S."/>
            <person name="Miyauchi S."/>
            <person name="Serrano A."/>
            <person name="Linde D."/>
            <person name="Babiker R."/>
            <person name="Drula E."/>
            <person name="Ayuso-Fernandez I."/>
            <person name="Pacheco R."/>
            <person name="Padilla G."/>
            <person name="Ferreira P."/>
            <person name="Barriuso J."/>
            <person name="Kellner H."/>
            <person name="Castanera R."/>
            <person name="Alfaro M."/>
            <person name="Ramirez L."/>
            <person name="Pisabarro A.G."/>
            <person name="Kuo A."/>
            <person name="Tritt A."/>
            <person name="Lipzen A."/>
            <person name="He G."/>
            <person name="Yan M."/>
            <person name="Ng V."/>
            <person name="Cullen D."/>
            <person name="Martin F."/>
            <person name="Rosso M.-N."/>
            <person name="Henrissat B."/>
            <person name="Hibbett D."/>
            <person name="Martinez A.T."/>
            <person name="Grigoriev I.V."/>
        </authorList>
    </citation>
    <scope>NUCLEOTIDE SEQUENCE</scope>
    <source>
        <strain evidence="2">AH 44721</strain>
    </source>
</reference>
<dbReference type="EMBL" id="JADNYJ010000276">
    <property type="protein sequence ID" value="KAF8872179.1"/>
    <property type="molecule type" value="Genomic_DNA"/>
</dbReference>
<evidence type="ECO:0000256" key="1">
    <source>
        <dbReference type="SAM" id="MobiDB-lite"/>
    </source>
</evidence>
<keyword evidence="3" id="KW-1185">Reference proteome</keyword>
<gene>
    <name evidence="2" type="ORF">CPB84DRAFT_1799874</name>
</gene>
<evidence type="ECO:0000313" key="2">
    <source>
        <dbReference type="EMBL" id="KAF8872179.1"/>
    </source>
</evidence>
<sequence>MSSQGDWILPGLRSHPLGNRALVSSINLAYSSLSNCRRLEHPLYAFWGKALNYLVEDLEPSVLIAPQYTVYIASKANPNVSLGTVADNDAEEKLPDFVIMGVMLSNRSTREILRLPEFPTFSNWQIAQLAISKPLCAFEAKRAPGRHFASMLAFQHSLHQLMDAAIVGAEAQARIIFRESSYNAQSLILIAAAGEWWSFRFVTEADVKKEEEEDDDDDEVPSNPVNNPVIPPVPPQGSTEDKTKGLSRFTTVVPTFMECFKEDVADARLQGWSKFILFGTRESNQRLYLIHEELKSMAADLEIEALTQLQQWIDDGYESDKSVPDAVEEDELSAW</sequence>
<comment type="caution">
    <text evidence="2">The sequence shown here is derived from an EMBL/GenBank/DDBJ whole genome shotgun (WGS) entry which is preliminary data.</text>
</comment>
<accession>A0A9P5N8K5</accession>
<feature type="region of interest" description="Disordered" evidence="1">
    <location>
        <begin position="208"/>
        <end position="244"/>
    </location>
</feature>
<name>A0A9P5N8K5_GYMJU</name>
<protein>
    <submittedName>
        <fullName evidence="2">Uncharacterized protein</fullName>
    </submittedName>
</protein>
<evidence type="ECO:0000313" key="3">
    <source>
        <dbReference type="Proteomes" id="UP000724874"/>
    </source>
</evidence>
<organism evidence="2 3">
    <name type="scientific">Gymnopilus junonius</name>
    <name type="common">Spectacular rustgill mushroom</name>
    <name type="synonym">Gymnopilus spectabilis subsp. junonius</name>
    <dbReference type="NCBI Taxonomy" id="109634"/>
    <lineage>
        <taxon>Eukaryota</taxon>
        <taxon>Fungi</taxon>
        <taxon>Dikarya</taxon>
        <taxon>Basidiomycota</taxon>
        <taxon>Agaricomycotina</taxon>
        <taxon>Agaricomycetes</taxon>
        <taxon>Agaricomycetidae</taxon>
        <taxon>Agaricales</taxon>
        <taxon>Agaricineae</taxon>
        <taxon>Hymenogastraceae</taxon>
        <taxon>Gymnopilus</taxon>
    </lineage>
</organism>